<feature type="domain" description="Proteinase inhibitor I42 chagasin" evidence="3">
    <location>
        <begin position="17"/>
        <end position="97"/>
    </location>
</feature>
<dbReference type="AlphaFoldDB" id="A0A935W552"/>
<dbReference type="InterPro" id="IPR018990">
    <property type="entry name" value="Prot_inh_I42_chagasin"/>
</dbReference>
<dbReference type="Pfam" id="PF09394">
    <property type="entry name" value="Inhibitor_I42"/>
    <property type="match status" value="1"/>
</dbReference>
<sequence>MEQIQLNEADDNRALTVAPGQQLVLRLPENPTTGYRWEPPAGVGVVADEYRPSEGTAMGGGGERVFTLATLATTGDLRFKLTRSWGGGAPERTFTLRLMQSG</sequence>
<dbReference type="SUPFAM" id="SSF141066">
    <property type="entry name" value="ICP-like"/>
    <property type="match status" value="1"/>
</dbReference>
<evidence type="ECO:0000313" key="4">
    <source>
        <dbReference type="EMBL" id="MBK7954583.1"/>
    </source>
</evidence>
<protein>
    <submittedName>
        <fullName evidence="4">Protease inhibitor I42 family protein</fullName>
    </submittedName>
</protein>
<evidence type="ECO:0000256" key="1">
    <source>
        <dbReference type="ARBA" id="ARBA00022690"/>
    </source>
</evidence>
<dbReference type="Gene3D" id="2.60.40.2020">
    <property type="match status" value="1"/>
</dbReference>
<evidence type="ECO:0000256" key="2">
    <source>
        <dbReference type="ARBA" id="ARBA00022704"/>
    </source>
</evidence>
<dbReference type="InterPro" id="IPR052781">
    <property type="entry name" value="Cys_protease_inhibitor_I42"/>
</dbReference>
<dbReference type="PANTHER" id="PTHR36530">
    <property type="entry name" value="INHIBITOR OF CYSTEINE PEPTIDASE"/>
    <property type="match status" value="1"/>
</dbReference>
<dbReference type="PANTHER" id="PTHR36530:SF1">
    <property type="entry name" value="AMOEBIASIN-1"/>
    <property type="match status" value="1"/>
</dbReference>
<dbReference type="EMBL" id="JADJOT010000009">
    <property type="protein sequence ID" value="MBK7954583.1"/>
    <property type="molecule type" value="Genomic_DNA"/>
</dbReference>
<gene>
    <name evidence="4" type="ORF">IPK02_11845</name>
</gene>
<evidence type="ECO:0000259" key="3">
    <source>
        <dbReference type="Pfam" id="PF09394"/>
    </source>
</evidence>
<organism evidence="4 5">
    <name type="scientific">Candidatus Accumulibacter affinis</name>
    <dbReference type="NCBI Taxonomy" id="2954384"/>
    <lineage>
        <taxon>Bacteria</taxon>
        <taxon>Pseudomonadati</taxon>
        <taxon>Pseudomonadota</taxon>
        <taxon>Betaproteobacteria</taxon>
        <taxon>Candidatus Accumulibacter</taxon>
    </lineage>
</organism>
<keyword evidence="1" id="KW-0646">Protease inhibitor</keyword>
<dbReference type="GO" id="GO:0004869">
    <property type="term" value="F:cysteine-type endopeptidase inhibitor activity"/>
    <property type="evidence" value="ECO:0007669"/>
    <property type="project" value="UniProtKB-KW"/>
</dbReference>
<dbReference type="Proteomes" id="UP000706151">
    <property type="component" value="Unassembled WGS sequence"/>
</dbReference>
<dbReference type="InterPro" id="IPR036331">
    <property type="entry name" value="Chagasin-like_sf"/>
</dbReference>
<proteinExistence type="predicted"/>
<keyword evidence="2" id="KW-0789">Thiol protease inhibitor</keyword>
<name>A0A935W552_9PROT</name>
<accession>A0A935W552</accession>
<comment type="caution">
    <text evidence="4">The sequence shown here is derived from an EMBL/GenBank/DDBJ whole genome shotgun (WGS) entry which is preliminary data.</text>
</comment>
<reference evidence="4 5" key="1">
    <citation type="submission" date="2020-10" db="EMBL/GenBank/DDBJ databases">
        <title>Connecting structure to function with the recovery of over 1000 high-quality activated sludge metagenome-assembled genomes encoding full-length rRNA genes using long-read sequencing.</title>
        <authorList>
            <person name="Singleton C.M."/>
            <person name="Petriglieri F."/>
            <person name="Kristensen J.M."/>
            <person name="Kirkegaard R.H."/>
            <person name="Michaelsen T.Y."/>
            <person name="Andersen M.H."/>
            <person name="Karst S.M."/>
            <person name="Dueholm M.S."/>
            <person name="Nielsen P.H."/>
            <person name="Albertsen M."/>
        </authorList>
    </citation>
    <scope>NUCLEOTIDE SEQUENCE [LARGE SCALE GENOMIC DNA]</scope>
    <source>
        <strain evidence="4">Fred_18-Q3-R57-64_BAT3C.720</strain>
    </source>
</reference>
<evidence type="ECO:0000313" key="5">
    <source>
        <dbReference type="Proteomes" id="UP000706151"/>
    </source>
</evidence>